<name>A0A7L7KPJ3_9MOLU</name>
<dbReference type="EMBL" id="CP048914">
    <property type="protein sequence ID" value="QMS84475.1"/>
    <property type="molecule type" value="Genomic_DNA"/>
</dbReference>
<feature type="transmembrane region" description="Helical" evidence="1">
    <location>
        <begin position="86"/>
        <end position="106"/>
    </location>
</feature>
<evidence type="ECO:0000313" key="3">
    <source>
        <dbReference type="Proteomes" id="UP000514720"/>
    </source>
</evidence>
<feature type="transmembrane region" description="Helical" evidence="1">
    <location>
        <begin position="112"/>
        <end position="133"/>
    </location>
</feature>
<sequence length="144" mass="16956">MKRIHNFVKHTFKNAPKEEKQAIIEKVTQMLIEKVEDLQESGCTLDEAIDRTVVEFGNAEDYFASLHPNRRFFKRIKTIKHYRNDLLFSLFGTVIIIGMLVFANLYYAPDLIWFVLPALAVLWWPLAVLYRLLNKKEGMNNDHE</sequence>
<keyword evidence="3" id="KW-1185">Reference proteome</keyword>
<keyword evidence="1" id="KW-1133">Transmembrane helix</keyword>
<accession>A0A7L7KPJ3</accession>
<dbReference type="AlphaFoldDB" id="A0A7L7KPJ3"/>
<dbReference type="KEGG" id="xcl:G4Z02_01510"/>
<evidence type="ECO:0000313" key="2">
    <source>
        <dbReference type="EMBL" id="QMS84475.1"/>
    </source>
</evidence>
<proteinExistence type="predicted"/>
<reference evidence="2 3" key="1">
    <citation type="submission" date="2020-02" db="EMBL/GenBank/DDBJ databases">
        <authorList>
            <person name="Zheng R.K."/>
            <person name="Sun C.M."/>
        </authorList>
    </citation>
    <scope>NUCLEOTIDE SEQUENCE [LARGE SCALE GENOMIC DNA]</scope>
    <source>
        <strain evidence="3">zrk13</strain>
    </source>
</reference>
<protein>
    <recommendedName>
        <fullName evidence="4">2TM domain-containing protein</fullName>
    </recommendedName>
</protein>
<dbReference type="RefSeq" id="WP_258878088.1">
    <property type="nucleotide sequence ID" value="NZ_CP048914.1"/>
</dbReference>
<evidence type="ECO:0008006" key="4">
    <source>
        <dbReference type="Google" id="ProtNLM"/>
    </source>
</evidence>
<keyword evidence="1" id="KW-0812">Transmembrane</keyword>
<evidence type="ECO:0000256" key="1">
    <source>
        <dbReference type="SAM" id="Phobius"/>
    </source>
</evidence>
<gene>
    <name evidence="2" type="ORF">G4Z02_01510</name>
</gene>
<organism evidence="2 3">
    <name type="scientific">Candidatus Xianfuyuplasma coldseepsis</name>
    <dbReference type="NCBI Taxonomy" id="2782163"/>
    <lineage>
        <taxon>Bacteria</taxon>
        <taxon>Bacillati</taxon>
        <taxon>Mycoplasmatota</taxon>
        <taxon>Mollicutes</taxon>
        <taxon>Candidatus Izemoplasmatales</taxon>
        <taxon>Candidatus Izemoplasmataceae</taxon>
        <taxon>Candidatus Xianfuyuplasma</taxon>
    </lineage>
</organism>
<dbReference type="Proteomes" id="UP000514720">
    <property type="component" value="Chromosome"/>
</dbReference>
<keyword evidence="1" id="KW-0472">Membrane</keyword>